<dbReference type="Proteomes" id="UP000259996">
    <property type="component" value="Segment"/>
</dbReference>
<sequence>MKVEDSSPGRTSLSAPASPCSETEHPTTRKDPAMRTCLVCGTPIKEPIGRGRPTELCSDKCRAERKMQQRSESRRRAIARGIPAHLHGTSTGSTYYRCSCDKCREWSRTYQQARRRGQLATEGR</sequence>
<dbReference type="KEGG" id="vg:65115241"/>
<reference evidence="2 3" key="1">
    <citation type="submission" date="2018-07" db="EMBL/GenBank/DDBJ databases">
        <authorList>
            <person name="Miller T.W."/>
            <person name="Bachhofer D.L."/>
            <person name="Cooper A."/>
            <person name="Doty J.C."/>
            <person name="Katuri J."/>
            <person name="Musgrave J.W."/>
            <person name="Palumbo A.J."/>
            <person name="Spann H.O."/>
            <person name="Edwards J.C."/>
            <person name="Meik J.M."/>
            <person name="Edwards D.C."/>
            <person name="Warner M.H."/>
            <person name="Garlena R.A."/>
            <person name="Russell D.A."/>
            <person name="Pope W.H."/>
            <person name="Jacobs-Sera D."/>
            <person name="Hatfull G.F."/>
        </authorList>
    </citation>
    <scope>NUCLEOTIDE SEQUENCE [LARGE SCALE GENOMIC DNA]</scope>
</reference>
<protein>
    <recommendedName>
        <fullName evidence="4">DUF2116 family Zn-ribbon domain-containing protein</fullName>
    </recommendedName>
</protein>
<feature type="compositionally biased region" description="Basic and acidic residues" evidence="1">
    <location>
        <begin position="64"/>
        <end position="75"/>
    </location>
</feature>
<evidence type="ECO:0000256" key="1">
    <source>
        <dbReference type="SAM" id="MobiDB-lite"/>
    </source>
</evidence>
<gene>
    <name evidence="2" type="primary">93</name>
    <name evidence="2" type="ORF">SEA_RYADEL_93</name>
</gene>
<evidence type="ECO:0008006" key="4">
    <source>
        <dbReference type="Google" id="ProtNLM"/>
    </source>
</evidence>
<feature type="region of interest" description="Disordered" evidence="1">
    <location>
        <begin position="1"/>
        <end position="29"/>
    </location>
</feature>
<dbReference type="GeneID" id="65115241"/>
<dbReference type="EMBL" id="MH590592">
    <property type="protein sequence ID" value="AXH69231.1"/>
    <property type="molecule type" value="Genomic_DNA"/>
</dbReference>
<keyword evidence="3" id="KW-1185">Reference proteome</keyword>
<accession>A0A345MFA0</accession>
<evidence type="ECO:0000313" key="2">
    <source>
        <dbReference type="EMBL" id="AXH69231.1"/>
    </source>
</evidence>
<evidence type="ECO:0000313" key="3">
    <source>
        <dbReference type="Proteomes" id="UP000259996"/>
    </source>
</evidence>
<proteinExistence type="predicted"/>
<organism evidence="2 3">
    <name type="scientific">Mycobacterium phage Ryadel</name>
    <dbReference type="NCBI Taxonomy" id="2283292"/>
    <lineage>
        <taxon>Viruses</taxon>
        <taxon>Duplodnaviria</taxon>
        <taxon>Heunggongvirae</taxon>
        <taxon>Uroviricota</taxon>
        <taxon>Caudoviricetes</taxon>
        <taxon>Corndogvirus</taxon>
        <taxon>Corndogvirus ryadel</taxon>
    </lineage>
</organism>
<dbReference type="RefSeq" id="YP_010097583.1">
    <property type="nucleotide sequence ID" value="NC_055759.1"/>
</dbReference>
<name>A0A345MFA0_9CAUD</name>
<feature type="region of interest" description="Disordered" evidence="1">
    <location>
        <begin position="64"/>
        <end position="86"/>
    </location>
</feature>